<organism evidence="1 2">
    <name type="scientific">Calocera cornea HHB12733</name>
    <dbReference type="NCBI Taxonomy" id="1353952"/>
    <lineage>
        <taxon>Eukaryota</taxon>
        <taxon>Fungi</taxon>
        <taxon>Dikarya</taxon>
        <taxon>Basidiomycota</taxon>
        <taxon>Agaricomycotina</taxon>
        <taxon>Dacrymycetes</taxon>
        <taxon>Dacrymycetales</taxon>
        <taxon>Dacrymycetaceae</taxon>
        <taxon>Calocera</taxon>
    </lineage>
</organism>
<keyword evidence="2" id="KW-1185">Reference proteome</keyword>
<dbReference type="Proteomes" id="UP000076842">
    <property type="component" value="Unassembled WGS sequence"/>
</dbReference>
<dbReference type="STRING" id="1353952.A0A165G7B0"/>
<protein>
    <submittedName>
        <fullName evidence="1">Uncharacterized protein</fullName>
    </submittedName>
</protein>
<reference evidence="1 2" key="1">
    <citation type="journal article" date="2016" name="Mol. Biol. Evol.">
        <title>Comparative Genomics of Early-Diverging Mushroom-Forming Fungi Provides Insights into the Origins of Lignocellulose Decay Capabilities.</title>
        <authorList>
            <person name="Nagy L.G."/>
            <person name="Riley R."/>
            <person name="Tritt A."/>
            <person name="Adam C."/>
            <person name="Daum C."/>
            <person name="Floudas D."/>
            <person name="Sun H."/>
            <person name="Yadav J.S."/>
            <person name="Pangilinan J."/>
            <person name="Larsson K.H."/>
            <person name="Matsuura K."/>
            <person name="Barry K."/>
            <person name="Labutti K."/>
            <person name="Kuo R."/>
            <person name="Ohm R.A."/>
            <person name="Bhattacharya S.S."/>
            <person name="Shirouzu T."/>
            <person name="Yoshinaga Y."/>
            <person name="Martin F.M."/>
            <person name="Grigoriev I.V."/>
            <person name="Hibbett D.S."/>
        </authorList>
    </citation>
    <scope>NUCLEOTIDE SEQUENCE [LARGE SCALE GENOMIC DNA]</scope>
    <source>
        <strain evidence="1 2">HHB12733</strain>
    </source>
</reference>
<gene>
    <name evidence="1" type="ORF">CALCODRAFT_495933</name>
</gene>
<accession>A0A165G7B0</accession>
<evidence type="ECO:0000313" key="1">
    <source>
        <dbReference type="EMBL" id="KZT57688.1"/>
    </source>
</evidence>
<name>A0A165G7B0_9BASI</name>
<sequence>MNAGQPGPKKTDIIDTTDPGWSWGGIWDVETDDTYMWNGLYRSGRNYSPNTVASYKFSGALVILRINNDAR</sequence>
<dbReference type="OrthoDB" id="2576334at2759"/>
<evidence type="ECO:0000313" key="2">
    <source>
        <dbReference type="Proteomes" id="UP000076842"/>
    </source>
</evidence>
<dbReference type="InParanoid" id="A0A165G7B0"/>
<dbReference type="AlphaFoldDB" id="A0A165G7B0"/>
<dbReference type="EMBL" id="KV423960">
    <property type="protein sequence ID" value="KZT57688.1"/>
    <property type="molecule type" value="Genomic_DNA"/>
</dbReference>
<proteinExistence type="predicted"/>